<evidence type="ECO:0000256" key="3">
    <source>
        <dbReference type="ARBA" id="ARBA00014604"/>
    </source>
</evidence>
<evidence type="ECO:0000256" key="1">
    <source>
        <dbReference type="ARBA" id="ARBA00004448"/>
    </source>
</evidence>
<dbReference type="Pfam" id="PF06979">
    <property type="entry name" value="TMEM70"/>
    <property type="match status" value="1"/>
</dbReference>
<keyword evidence="5" id="KW-0999">Mitochondrion inner membrane</keyword>
<dbReference type="OMA" id="MFQRTIS"/>
<evidence type="ECO:0000256" key="4">
    <source>
        <dbReference type="ARBA" id="ARBA00022692"/>
    </source>
</evidence>
<protein>
    <recommendedName>
        <fullName evidence="3">Transmembrane protein 186</fullName>
    </recommendedName>
</protein>
<dbReference type="InterPro" id="IPR026571">
    <property type="entry name" value="Tmem186"/>
</dbReference>
<evidence type="ECO:0000256" key="7">
    <source>
        <dbReference type="ARBA" id="ARBA00023128"/>
    </source>
</evidence>
<dbReference type="InParanoid" id="A0A4W3IU02"/>
<dbReference type="Ensembl" id="ENSCMIT00000024547.1">
    <property type="protein sequence ID" value="ENSCMIP00000024140.1"/>
    <property type="gene ID" value="ENSCMIG00000010738.1"/>
</dbReference>
<dbReference type="PANTHER" id="PTHR13603:SF1">
    <property type="entry name" value="TRANSMEMBRANE PROTEIN 186"/>
    <property type="match status" value="1"/>
</dbReference>
<feature type="transmembrane region" description="Helical" evidence="9">
    <location>
        <begin position="171"/>
        <end position="190"/>
    </location>
</feature>
<accession>A0A4W3IU02</accession>
<reference evidence="11" key="2">
    <citation type="journal article" date="2007" name="PLoS Biol.">
        <title>Survey sequencing and comparative analysis of the elephant shark (Callorhinchus milii) genome.</title>
        <authorList>
            <person name="Venkatesh B."/>
            <person name="Kirkness E.F."/>
            <person name="Loh Y.H."/>
            <person name="Halpern A.L."/>
            <person name="Lee A.P."/>
            <person name="Johnson J."/>
            <person name="Dandona N."/>
            <person name="Viswanathan L.D."/>
            <person name="Tay A."/>
            <person name="Venter J.C."/>
            <person name="Strausberg R.L."/>
            <person name="Brenner S."/>
        </authorList>
    </citation>
    <scope>NUCLEOTIDE SEQUENCE [LARGE SCALE GENOMIC DNA]</scope>
</reference>
<sequence>MAAAGGRCEALPVPIRSPSKRQRIDLYMWAAAIKNTPSFSKLTLHSRCPSCFCVGKTQRKAVTVSWLRSCSLLRFEKTVEFPGNLMREHAAKRLHTQYRHLFPASQKHPTHPNLQFTDNELFIMIYKFRGIRFLRAVSRLKLIQTGITVALLPTVYYFYLKGQLPHSMVNYTTGIASFAIVMLYSLSYYFRHFIGMMYLNESGTTLKVSHLTFWGKRNDFYIPVKDVLTLGDTGDATNETILQLRQYNSTEVFYFTVAFGQVVDEQKFIHVFGGIP</sequence>
<keyword evidence="11" id="KW-1185">Reference proteome</keyword>
<reference evidence="10" key="4">
    <citation type="submission" date="2025-08" db="UniProtKB">
        <authorList>
            <consortium name="Ensembl"/>
        </authorList>
    </citation>
    <scope>IDENTIFICATION</scope>
</reference>
<evidence type="ECO:0000256" key="5">
    <source>
        <dbReference type="ARBA" id="ARBA00022792"/>
    </source>
</evidence>
<evidence type="ECO:0000256" key="9">
    <source>
        <dbReference type="SAM" id="Phobius"/>
    </source>
</evidence>
<reference evidence="10" key="5">
    <citation type="submission" date="2025-09" db="UniProtKB">
        <authorList>
            <consortium name="Ensembl"/>
        </authorList>
    </citation>
    <scope>IDENTIFICATION</scope>
</reference>
<evidence type="ECO:0000256" key="2">
    <source>
        <dbReference type="ARBA" id="ARBA00007020"/>
    </source>
</evidence>
<feature type="transmembrane region" description="Helical" evidence="9">
    <location>
        <begin position="142"/>
        <end position="159"/>
    </location>
</feature>
<keyword evidence="8 9" id="KW-0472">Membrane</keyword>
<dbReference type="GeneID" id="103178827"/>
<dbReference type="KEGG" id="cmk:103178827"/>
<keyword evidence="7" id="KW-0496">Mitochondrion</keyword>
<dbReference type="CTD" id="25880"/>
<comment type="subcellular location">
    <subcellularLocation>
        <location evidence="1">Mitochondrion inner membrane</location>
        <topology evidence="1">Multi-pass membrane protein</topology>
    </subcellularLocation>
</comment>
<gene>
    <name evidence="10" type="primary">tmem186</name>
</gene>
<name>A0A4W3IU02_CALMI</name>
<dbReference type="OrthoDB" id="6147888at2759"/>
<comment type="similarity">
    <text evidence="2">Belongs to the TMEM186 family.</text>
</comment>
<reference evidence="11" key="3">
    <citation type="journal article" date="2014" name="Nature">
        <title>Elephant shark genome provides unique insights into gnathostome evolution.</title>
        <authorList>
            <consortium name="International Elephant Shark Genome Sequencing Consortium"/>
            <person name="Venkatesh B."/>
            <person name="Lee A.P."/>
            <person name="Ravi V."/>
            <person name="Maurya A.K."/>
            <person name="Lian M.M."/>
            <person name="Swann J.B."/>
            <person name="Ohta Y."/>
            <person name="Flajnik M.F."/>
            <person name="Sutoh Y."/>
            <person name="Kasahara M."/>
            <person name="Hoon S."/>
            <person name="Gangu V."/>
            <person name="Roy S.W."/>
            <person name="Irimia M."/>
            <person name="Korzh V."/>
            <person name="Kondrychyn I."/>
            <person name="Lim Z.W."/>
            <person name="Tay B.H."/>
            <person name="Tohari S."/>
            <person name="Kong K.W."/>
            <person name="Ho S."/>
            <person name="Lorente-Galdos B."/>
            <person name="Quilez J."/>
            <person name="Marques-Bonet T."/>
            <person name="Raney B.J."/>
            <person name="Ingham P.W."/>
            <person name="Tay A."/>
            <person name="Hillier L.W."/>
            <person name="Minx P."/>
            <person name="Boehm T."/>
            <person name="Wilson R.K."/>
            <person name="Brenner S."/>
            <person name="Warren W.C."/>
        </authorList>
    </citation>
    <scope>NUCLEOTIDE SEQUENCE [LARGE SCALE GENOMIC DNA]</scope>
</reference>
<keyword evidence="4 9" id="KW-0812">Transmembrane</keyword>
<keyword evidence="6 9" id="KW-1133">Transmembrane helix</keyword>
<evidence type="ECO:0000313" key="11">
    <source>
        <dbReference type="Proteomes" id="UP000314986"/>
    </source>
</evidence>
<proteinExistence type="inferred from homology"/>
<dbReference type="STRING" id="7868.ENSCMIP00000024140"/>
<evidence type="ECO:0000256" key="6">
    <source>
        <dbReference type="ARBA" id="ARBA00022989"/>
    </source>
</evidence>
<dbReference type="Proteomes" id="UP000314986">
    <property type="component" value="Unassembled WGS sequence"/>
</dbReference>
<reference evidence="11" key="1">
    <citation type="journal article" date="2006" name="Science">
        <title>Ancient noncoding elements conserved in the human genome.</title>
        <authorList>
            <person name="Venkatesh B."/>
            <person name="Kirkness E.F."/>
            <person name="Loh Y.H."/>
            <person name="Halpern A.L."/>
            <person name="Lee A.P."/>
            <person name="Johnson J."/>
            <person name="Dandona N."/>
            <person name="Viswanathan L.D."/>
            <person name="Tay A."/>
            <person name="Venter J.C."/>
            <person name="Strausberg R.L."/>
            <person name="Brenner S."/>
        </authorList>
    </citation>
    <scope>NUCLEOTIDE SEQUENCE [LARGE SCALE GENOMIC DNA]</scope>
</reference>
<organism evidence="10 11">
    <name type="scientific">Callorhinchus milii</name>
    <name type="common">Ghost shark</name>
    <dbReference type="NCBI Taxonomy" id="7868"/>
    <lineage>
        <taxon>Eukaryota</taxon>
        <taxon>Metazoa</taxon>
        <taxon>Chordata</taxon>
        <taxon>Craniata</taxon>
        <taxon>Vertebrata</taxon>
        <taxon>Chondrichthyes</taxon>
        <taxon>Holocephali</taxon>
        <taxon>Chimaeriformes</taxon>
        <taxon>Callorhinchidae</taxon>
        <taxon>Callorhinchus</taxon>
    </lineage>
</organism>
<evidence type="ECO:0000313" key="10">
    <source>
        <dbReference type="Ensembl" id="ENSCMIP00000024140.1"/>
    </source>
</evidence>
<dbReference type="GeneTree" id="ENSGT00390000000087"/>
<dbReference type="InterPro" id="IPR045325">
    <property type="entry name" value="TMEM70/TMEM186/TMEM223"/>
</dbReference>
<dbReference type="AlphaFoldDB" id="A0A4W3IU02"/>
<dbReference type="GO" id="GO:0005743">
    <property type="term" value="C:mitochondrial inner membrane"/>
    <property type="evidence" value="ECO:0007669"/>
    <property type="project" value="UniProtKB-SubCell"/>
</dbReference>
<evidence type="ECO:0000256" key="8">
    <source>
        <dbReference type="ARBA" id="ARBA00023136"/>
    </source>
</evidence>
<dbReference type="PANTHER" id="PTHR13603">
    <property type="entry name" value="TRANSMEMBRANE PROTEIN 186"/>
    <property type="match status" value="1"/>
</dbReference>